<dbReference type="EMBL" id="CADCXU010015103">
    <property type="protein sequence ID" value="CAB0004560.1"/>
    <property type="molecule type" value="Genomic_DNA"/>
</dbReference>
<evidence type="ECO:0000313" key="2">
    <source>
        <dbReference type="Proteomes" id="UP000479000"/>
    </source>
</evidence>
<accession>A0A6H5GND0</accession>
<evidence type="ECO:0000313" key="1">
    <source>
        <dbReference type="EMBL" id="CAB0004560.1"/>
    </source>
</evidence>
<dbReference type="Proteomes" id="UP000479000">
    <property type="component" value="Unassembled WGS sequence"/>
</dbReference>
<organism evidence="1 2">
    <name type="scientific">Nesidiocoris tenuis</name>
    <dbReference type="NCBI Taxonomy" id="355587"/>
    <lineage>
        <taxon>Eukaryota</taxon>
        <taxon>Metazoa</taxon>
        <taxon>Ecdysozoa</taxon>
        <taxon>Arthropoda</taxon>
        <taxon>Hexapoda</taxon>
        <taxon>Insecta</taxon>
        <taxon>Pterygota</taxon>
        <taxon>Neoptera</taxon>
        <taxon>Paraneoptera</taxon>
        <taxon>Hemiptera</taxon>
        <taxon>Heteroptera</taxon>
        <taxon>Panheteroptera</taxon>
        <taxon>Cimicomorpha</taxon>
        <taxon>Miridae</taxon>
        <taxon>Dicyphina</taxon>
        <taxon>Nesidiocoris</taxon>
    </lineage>
</organism>
<protein>
    <submittedName>
        <fullName evidence="1">Uncharacterized protein</fullName>
    </submittedName>
</protein>
<name>A0A6H5GND0_9HEMI</name>
<sequence>MSKVRICETPGHSCDMIGPNFTYLYERWIALSGRMVERNPAGSVDLVNGRSSVQKTLHSLRTAFGASPAQGGHPFLVLFFDVTSWKRNFCNFHQHWPSRRLTTFHNCAHLCREAILRCRHALHQQRSSVAFSLHRQLGLAEPPIGEGALPRPNALP</sequence>
<gene>
    <name evidence="1" type="ORF">NTEN_LOCUS10037</name>
</gene>
<proteinExistence type="predicted"/>
<dbReference type="AlphaFoldDB" id="A0A6H5GND0"/>
<reference evidence="1 2" key="1">
    <citation type="submission" date="2020-02" db="EMBL/GenBank/DDBJ databases">
        <authorList>
            <person name="Ferguson B K."/>
        </authorList>
    </citation>
    <scope>NUCLEOTIDE SEQUENCE [LARGE SCALE GENOMIC DNA]</scope>
</reference>
<keyword evidence="2" id="KW-1185">Reference proteome</keyword>